<dbReference type="InterPro" id="IPR050103">
    <property type="entry name" value="Class-III_PLP-dep_AT"/>
</dbReference>
<dbReference type="PANTHER" id="PTHR11986">
    <property type="entry name" value="AMINOTRANSFERASE CLASS III"/>
    <property type="match status" value="1"/>
</dbReference>
<dbReference type="UniPathway" id="UPA00098">
    <property type="reaction ID" value="UER00358"/>
</dbReference>
<dbReference type="EC" id="2.6.1.13" evidence="4"/>
<dbReference type="InterPro" id="IPR015424">
    <property type="entry name" value="PyrdxlP-dep_Trfase"/>
</dbReference>
<sequence>MMVRGQGEFLWDLDGKRYIDFNAGFSACNQGHCHPKIVEAMMQQCQLLAMPSRSVHVPQYAMLCKKLCEITGFDKVAAMNGGAEAVDMAIKFARSWAYKVKGVEQDKALVLTAESNYHGRMLSVLSASTEEGYRKSMLHNFQ</sequence>
<dbReference type="Gene3D" id="3.90.1150.10">
    <property type="entry name" value="Aspartate Aminotransferase, domain 1"/>
    <property type="match status" value="1"/>
</dbReference>
<dbReference type="OMA" id="QMENIWH"/>
<evidence type="ECO:0000256" key="3">
    <source>
        <dbReference type="ARBA" id="ARBA00022898"/>
    </source>
</evidence>
<dbReference type="GO" id="GO:0030170">
    <property type="term" value="F:pyridoxal phosphate binding"/>
    <property type="evidence" value="ECO:0007669"/>
    <property type="project" value="InterPro"/>
</dbReference>
<organism evidence="5 6">
    <name type="scientific">Botryosphaeria parva (strain UCR-NP2)</name>
    <name type="common">Grapevine canker fungus</name>
    <name type="synonym">Neofusicoccum parvum</name>
    <dbReference type="NCBI Taxonomy" id="1287680"/>
    <lineage>
        <taxon>Eukaryota</taxon>
        <taxon>Fungi</taxon>
        <taxon>Dikarya</taxon>
        <taxon>Ascomycota</taxon>
        <taxon>Pezizomycotina</taxon>
        <taxon>Dothideomycetes</taxon>
        <taxon>Dothideomycetes incertae sedis</taxon>
        <taxon>Botryosphaeriales</taxon>
        <taxon>Botryosphaeriaceae</taxon>
        <taxon>Neofusicoccum</taxon>
    </lineage>
</organism>
<dbReference type="InterPro" id="IPR005814">
    <property type="entry name" value="Aminotrans_3"/>
</dbReference>
<dbReference type="HOGENOM" id="CLU_016922_3_2_1"/>
<dbReference type="STRING" id="1287680.R1EWN3"/>
<comment type="catalytic activity">
    <reaction evidence="4">
        <text>a 2-oxocarboxylate + L-ornithine = L-glutamate 5-semialdehyde + an L-alpha-amino acid</text>
        <dbReference type="Rhea" id="RHEA:13877"/>
        <dbReference type="ChEBI" id="CHEBI:35179"/>
        <dbReference type="ChEBI" id="CHEBI:46911"/>
        <dbReference type="ChEBI" id="CHEBI:58066"/>
        <dbReference type="ChEBI" id="CHEBI:59869"/>
        <dbReference type="EC" id="2.6.1.13"/>
    </reaction>
</comment>
<name>R1EWN3_BOTPV</name>
<evidence type="ECO:0000313" key="5">
    <source>
        <dbReference type="EMBL" id="EOD51992.1"/>
    </source>
</evidence>
<evidence type="ECO:0000256" key="4">
    <source>
        <dbReference type="RuleBase" id="RU365036"/>
    </source>
</evidence>
<dbReference type="Gene3D" id="3.40.640.10">
    <property type="entry name" value="Type I PLP-dependent aspartate aminotransferase-like (Major domain)"/>
    <property type="match status" value="1"/>
</dbReference>
<dbReference type="eggNOG" id="KOG1402">
    <property type="taxonomic scope" value="Eukaryota"/>
</dbReference>
<keyword evidence="4 5" id="KW-0808">Transferase</keyword>
<dbReference type="GO" id="GO:0042802">
    <property type="term" value="F:identical protein binding"/>
    <property type="evidence" value="ECO:0007669"/>
    <property type="project" value="TreeGrafter"/>
</dbReference>
<gene>
    <name evidence="5" type="ORF">UCRNP2_1215</name>
</gene>
<comment type="pathway">
    <text evidence="4">Amino-acid biosynthesis; L-proline biosynthesis; L-glutamate 5-semialdehyde from L-ornithine: step 1/1.</text>
</comment>
<evidence type="ECO:0000256" key="1">
    <source>
        <dbReference type="ARBA" id="ARBA00001933"/>
    </source>
</evidence>
<keyword evidence="4 5" id="KW-0032">Aminotransferase</keyword>
<dbReference type="Pfam" id="PF00202">
    <property type="entry name" value="Aminotran_3"/>
    <property type="match status" value="1"/>
</dbReference>
<comment type="similarity">
    <text evidence="2 4">Belongs to the class-III pyridoxal-phosphate-dependent aminotransferase family.</text>
</comment>
<dbReference type="EMBL" id="KB915787">
    <property type="protein sequence ID" value="EOD51992.1"/>
    <property type="molecule type" value="Genomic_DNA"/>
</dbReference>
<dbReference type="GO" id="GO:0055129">
    <property type="term" value="P:L-proline biosynthetic process"/>
    <property type="evidence" value="ECO:0007669"/>
    <property type="project" value="UniProtKB-UniPathway"/>
</dbReference>
<reference evidence="6" key="1">
    <citation type="journal article" date="2013" name="Genome Announc.">
        <title>Draft genome sequence of Neofusicoccum parvum isolate UCR-NP2, a fungal vascular pathogen associated with grapevine cankers.</title>
        <authorList>
            <person name="Blanco-Ulate B."/>
            <person name="Rolshausen P."/>
            <person name="Cantu D."/>
        </authorList>
    </citation>
    <scope>NUCLEOTIDE SEQUENCE [LARGE SCALE GENOMIC DNA]</scope>
    <source>
        <strain evidence="6">UCR-NP2</strain>
    </source>
</reference>
<proteinExistence type="inferred from homology"/>
<dbReference type="PANTHER" id="PTHR11986:SF18">
    <property type="entry name" value="ORNITHINE AMINOTRANSFERASE, MITOCHONDRIAL"/>
    <property type="match status" value="1"/>
</dbReference>
<dbReference type="Proteomes" id="UP000013521">
    <property type="component" value="Unassembled WGS sequence"/>
</dbReference>
<protein>
    <recommendedName>
        <fullName evidence="4">Ornithine aminotransferase</fullName>
        <ecNumber evidence="4">2.6.1.13</ecNumber>
    </recommendedName>
</protein>
<comment type="cofactor">
    <cofactor evidence="1 4">
        <name>pyridoxal 5'-phosphate</name>
        <dbReference type="ChEBI" id="CHEBI:597326"/>
    </cofactor>
</comment>
<accession>R1EWN3</accession>
<dbReference type="InterPro" id="IPR015421">
    <property type="entry name" value="PyrdxlP-dep_Trfase_major"/>
</dbReference>
<evidence type="ECO:0000313" key="6">
    <source>
        <dbReference type="Proteomes" id="UP000013521"/>
    </source>
</evidence>
<dbReference type="SUPFAM" id="SSF53383">
    <property type="entry name" value="PLP-dependent transferases"/>
    <property type="match status" value="1"/>
</dbReference>
<evidence type="ECO:0000256" key="2">
    <source>
        <dbReference type="ARBA" id="ARBA00008954"/>
    </source>
</evidence>
<dbReference type="OrthoDB" id="10261433at2759"/>
<dbReference type="InterPro" id="IPR015422">
    <property type="entry name" value="PyrdxlP-dep_Trfase_small"/>
</dbReference>
<dbReference type="GO" id="GO:0004587">
    <property type="term" value="F:ornithine aminotransferase activity"/>
    <property type="evidence" value="ECO:0007669"/>
    <property type="project" value="UniProtKB-EC"/>
</dbReference>
<dbReference type="AlphaFoldDB" id="R1EWN3"/>
<dbReference type="KEGG" id="npa:UCRNP2_1215"/>
<keyword evidence="3 4" id="KW-0663">Pyridoxal phosphate</keyword>